<evidence type="ECO:0000259" key="10">
    <source>
        <dbReference type="Pfam" id="PF03151"/>
    </source>
</evidence>
<organism evidence="11 12">
    <name type="scientific">Stemphylium lycopersici</name>
    <name type="common">Tomato gray leaf spot disease fungus</name>
    <name type="synonym">Thyrospora lycopersici</name>
    <dbReference type="NCBI Taxonomy" id="183478"/>
    <lineage>
        <taxon>Eukaryota</taxon>
        <taxon>Fungi</taxon>
        <taxon>Dikarya</taxon>
        <taxon>Ascomycota</taxon>
        <taxon>Pezizomycotina</taxon>
        <taxon>Dothideomycetes</taxon>
        <taxon>Pleosporomycetidae</taxon>
        <taxon>Pleosporales</taxon>
        <taxon>Pleosporineae</taxon>
        <taxon>Pleosporaceae</taxon>
        <taxon>Stemphylium</taxon>
    </lineage>
</organism>
<dbReference type="InterPro" id="IPR004853">
    <property type="entry name" value="Sugar_P_trans_dom"/>
</dbReference>
<dbReference type="OrthoDB" id="10261634at2759"/>
<keyword evidence="5 9" id="KW-0812">Transmembrane</keyword>
<evidence type="ECO:0000313" key="11">
    <source>
        <dbReference type="EMBL" id="RAR07175.1"/>
    </source>
</evidence>
<evidence type="ECO:0000256" key="8">
    <source>
        <dbReference type="SAM" id="MobiDB-lite"/>
    </source>
</evidence>
<keyword evidence="7 9" id="KW-0472">Membrane</keyword>
<feature type="transmembrane region" description="Helical" evidence="9">
    <location>
        <begin position="93"/>
        <end position="118"/>
    </location>
</feature>
<feature type="transmembrane region" description="Helical" evidence="9">
    <location>
        <begin position="178"/>
        <end position="195"/>
    </location>
</feature>
<dbReference type="Proteomes" id="UP000249619">
    <property type="component" value="Unassembled WGS sequence"/>
</dbReference>
<dbReference type="AlphaFoldDB" id="A0A364MYI5"/>
<protein>
    <submittedName>
        <fullName evidence="11">Tpt-domain-containing protein</fullName>
    </submittedName>
</protein>
<feature type="transmembrane region" description="Helical" evidence="9">
    <location>
        <begin position="279"/>
        <end position="295"/>
    </location>
</feature>
<evidence type="ECO:0000256" key="7">
    <source>
        <dbReference type="ARBA" id="ARBA00023136"/>
    </source>
</evidence>
<dbReference type="EMBL" id="QGDH01000104">
    <property type="protein sequence ID" value="RAR07175.1"/>
    <property type="molecule type" value="Genomic_DNA"/>
</dbReference>
<dbReference type="GO" id="GO:0005789">
    <property type="term" value="C:endoplasmic reticulum membrane"/>
    <property type="evidence" value="ECO:0007669"/>
    <property type="project" value="UniProtKB-SubCell"/>
</dbReference>
<feature type="transmembrane region" description="Helical" evidence="9">
    <location>
        <begin position="64"/>
        <end position="81"/>
    </location>
</feature>
<feature type="domain" description="Sugar phosphate transporter" evidence="10">
    <location>
        <begin position="63"/>
        <end position="350"/>
    </location>
</feature>
<feature type="transmembrane region" description="Helical" evidence="9">
    <location>
        <begin position="130"/>
        <end position="150"/>
    </location>
</feature>
<feature type="compositionally biased region" description="Basic and acidic residues" evidence="8">
    <location>
        <begin position="17"/>
        <end position="32"/>
    </location>
</feature>
<feature type="transmembrane region" description="Helical" evidence="9">
    <location>
        <begin position="156"/>
        <end position="173"/>
    </location>
</feature>
<feature type="transmembrane region" description="Helical" evidence="9">
    <location>
        <begin position="201"/>
        <end position="220"/>
    </location>
</feature>
<feature type="transmembrane region" description="Helical" evidence="9">
    <location>
        <begin position="240"/>
        <end position="259"/>
    </location>
</feature>
<comment type="similarity">
    <text evidence="3">Belongs to the TPT transporter family. SLC35D subfamily.</text>
</comment>
<sequence>MEKMEIAQTPPPLTKESITEDKESPVDPRFEQSKPLLDLEGQNEGQQEPLQQRPTEPAASSLKTFLYLATYFLINLSLTFYNKAVMGSFPFPWILTAVHTGSAALGSSIFLMFGQFTLTRLSAREHLAHFIFSLLFTLNIAMSNLSLAMVSVPFHQIMRATCPLFTILIYRVFFSRRYAMITYLSIVPVMLGVGLATFGDYYFTALGFTLTLIGVVLAAVKTVVTNRLMTGRLRLPAFELLLRMGPLAAVQSLLYSVLIGEFSEFLDFVDAGHLTRDRIIAVSGNGILAFMLNVVSFETNKLAGALTLTICANLKQCLTIVLGAILWDVPVSPLNGAGILLALAGGAWYSTIELRNKGRASG</sequence>
<evidence type="ECO:0000256" key="6">
    <source>
        <dbReference type="ARBA" id="ARBA00022989"/>
    </source>
</evidence>
<evidence type="ECO:0000256" key="9">
    <source>
        <dbReference type="SAM" id="Phobius"/>
    </source>
</evidence>
<dbReference type="InterPro" id="IPR050186">
    <property type="entry name" value="TPT_transporter"/>
</dbReference>
<proteinExistence type="inferred from homology"/>
<keyword evidence="12" id="KW-1185">Reference proteome</keyword>
<keyword evidence="6 9" id="KW-1133">Transmembrane helix</keyword>
<evidence type="ECO:0000256" key="3">
    <source>
        <dbReference type="ARBA" id="ARBA00010425"/>
    </source>
</evidence>
<comment type="caution">
    <text evidence="11">The sequence shown here is derived from an EMBL/GenBank/DDBJ whole genome shotgun (WGS) entry which is preliminary data.</text>
</comment>
<dbReference type="PANTHER" id="PTHR11132">
    <property type="entry name" value="SOLUTE CARRIER FAMILY 35"/>
    <property type="match status" value="1"/>
</dbReference>
<name>A0A364MYI5_STELY</name>
<feature type="transmembrane region" description="Helical" evidence="9">
    <location>
        <begin position="302"/>
        <end position="327"/>
    </location>
</feature>
<feature type="transmembrane region" description="Helical" evidence="9">
    <location>
        <begin position="333"/>
        <end position="352"/>
    </location>
</feature>
<evidence type="ECO:0000256" key="1">
    <source>
        <dbReference type="ARBA" id="ARBA00003420"/>
    </source>
</evidence>
<evidence type="ECO:0000313" key="12">
    <source>
        <dbReference type="Proteomes" id="UP000249619"/>
    </source>
</evidence>
<comment type="subcellular location">
    <subcellularLocation>
        <location evidence="2">Endoplasmic reticulum membrane</location>
        <topology evidence="2">Multi-pass membrane protein</topology>
    </subcellularLocation>
</comment>
<feature type="region of interest" description="Disordered" evidence="8">
    <location>
        <begin position="1"/>
        <end position="55"/>
    </location>
</feature>
<evidence type="ECO:0000256" key="5">
    <source>
        <dbReference type="ARBA" id="ARBA00022692"/>
    </source>
</evidence>
<dbReference type="Pfam" id="PF03151">
    <property type="entry name" value="TPT"/>
    <property type="match status" value="1"/>
</dbReference>
<comment type="function">
    <text evidence="1">Involved in the import of GDP-mannose from the cytoplasm into the Golgi lumen.</text>
</comment>
<accession>A0A364MYI5</accession>
<evidence type="ECO:0000256" key="2">
    <source>
        <dbReference type="ARBA" id="ARBA00004477"/>
    </source>
</evidence>
<gene>
    <name evidence="11" type="ORF">DDE83_006612</name>
</gene>
<evidence type="ECO:0000256" key="4">
    <source>
        <dbReference type="ARBA" id="ARBA00011182"/>
    </source>
</evidence>
<comment type="subunit">
    <text evidence="4">Homooligomer.</text>
</comment>
<reference evidence="12" key="1">
    <citation type="submission" date="2018-05" db="EMBL/GenBank/DDBJ databases">
        <title>Draft genome sequence of Stemphylium lycopersici strain CIDEFI 213.</title>
        <authorList>
            <person name="Medina R."/>
            <person name="Franco M.E.E."/>
            <person name="Lucentini C.G."/>
            <person name="Saparrat M.C.N."/>
            <person name="Balatti P.A."/>
        </authorList>
    </citation>
    <scope>NUCLEOTIDE SEQUENCE [LARGE SCALE GENOMIC DNA]</scope>
    <source>
        <strain evidence="12">CIDEFI 213</strain>
    </source>
</reference>
<feature type="compositionally biased region" description="Polar residues" evidence="8">
    <location>
        <begin position="43"/>
        <end position="54"/>
    </location>
</feature>